<reference evidence="3" key="1">
    <citation type="journal article" date="2020" name="Stud. Mycol.">
        <title>101 Dothideomycetes genomes: a test case for predicting lifestyles and emergence of pathogens.</title>
        <authorList>
            <person name="Haridas S."/>
            <person name="Albert R."/>
            <person name="Binder M."/>
            <person name="Bloem J."/>
            <person name="Labutti K."/>
            <person name="Salamov A."/>
            <person name="Andreopoulos B."/>
            <person name="Baker S."/>
            <person name="Barry K."/>
            <person name="Bills G."/>
            <person name="Bluhm B."/>
            <person name="Cannon C."/>
            <person name="Castanera R."/>
            <person name="Culley D."/>
            <person name="Daum C."/>
            <person name="Ezra D."/>
            <person name="Gonzalez J."/>
            <person name="Henrissat B."/>
            <person name="Kuo A."/>
            <person name="Liang C."/>
            <person name="Lipzen A."/>
            <person name="Lutzoni F."/>
            <person name="Magnuson J."/>
            <person name="Mondo S."/>
            <person name="Nolan M."/>
            <person name="Ohm R."/>
            <person name="Pangilinan J."/>
            <person name="Park H.-J."/>
            <person name="Ramirez L."/>
            <person name="Alfaro M."/>
            <person name="Sun H."/>
            <person name="Tritt A."/>
            <person name="Yoshinaga Y."/>
            <person name="Zwiers L.-H."/>
            <person name="Turgeon B."/>
            <person name="Goodwin S."/>
            <person name="Spatafora J."/>
            <person name="Crous P."/>
            <person name="Grigoriev I."/>
        </authorList>
    </citation>
    <scope>NUCLEOTIDE SEQUENCE</scope>
    <source>
        <strain evidence="3">CBS 675.92</strain>
    </source>
</reference>
<feature type="region of interest" description="Disordered" evidence="1">
    <location>
        <begin position="265"/>
        <end position="287"/>
    </location>
</feature>
<keyword evidence="4" id="KW-1185">Reference proteome</keyword>
<feature type="domain" description="F-box" evidence="2">
    <location>
        <begin position="1"/>
        <end position="50"/>
    </location>
</feature>
<gene>
    <name evidence="3" type="ORF">CC80DRAFT_40878</name>
</gene>
<accession>A0A6A5U2N9</accession>
<protein>
    <recommendedName>
        <fullName evidence="2">F-box domain-containing protein</fullName>
    </recommendedName>
</protein>
<sequence length="287" mass="32104">MSRLLNIPGELLNKILAQIEPEHRLTTLPSLYLASKELQHIVQPLIFKQAKIMYTSHHDGKDGVLSLSQLVRTIIKRPGLATSLQEFQCRIINGISLRKLSRILSADDMQLFCDSKPFWINNTEWQKDRGTPVTTLTIILIVRAINLKILHIAVPPCCPGPLLPPGLTLNNLEDLKLKTSSCDLPLMLDSYSQSLQSAPNLRKLVIDRSASHNSRHGHTLVLPGNLWKLRHCRLPTSSAHYATPGIFKAPGPPQLGIVRSRGRYEPTPIDQAYPVPSAPRRLSRTRS</sequence>
<dbReference type="Proteomes" id="UP000800035">
    <property type="component" value="Unassembled WGS sequence"/>
</dbReference>
<organism evidence="3 4">
    <name type="scientific">Byssothecium circinans</name>
    <dbReference type="NCBI Taxonomy" id="147558"/>
    <lineage>
        <taxon>Eukaryota</taxon>
        <taxon>Fungi</taxon>
        <taxon>Dikarya</taxon>
        <taxon>Ascomycota</taxon>
        <taxon>Pezizomycotina</taxon>
        <taxon>Dothideomycetes</taxon>
        <taxon>Pleosporomycetidae</taxon>
        <taxon>Pleosporales</taxon>
        <taxon>Massarineae</taxon>
        <taxon>Massarinaceae</taxon>
        <taxon>Byssothecium</taxon>
    </lineage>
</organism>
<dbReference type="PROSITE" id="PS50181">
    <property type="entry name" value="FBOX"/>
    <property type="match status" value="1"/>
</dbReference>
<dbReference type="OrthoDB" id="10622418at2759"/>
<evidence type="ECO:0000313" key="4">
    <source>
        <dbReference type="Proteomes" id="UP000800035"/>
    </source>
</evidence>
<evidence type="ECO:0000313" key="3">
    <source>
        <dbReference type="EMBL" id="KAF1957246.1"/>
    </source>
</evidence>
<evidence type="ECO:0000256" key="1">
    <source>
        <dbReference type="SAM" id="MobiDB-lite"/>
    </source>
</evidence>
<proteinExistence type="predicted"/>
<dbReference type="AlphaFoldDB" id="A0A6A5U2N9"/>
<dbReference type="EMBL" id="ML976989">
    <property type="protein sequence ID" value="KAF1957246.1"/>
    <property type="molecule type" value="Genomic_DNA"/>
</dbReference>
<evidence type="ECO:0000259" key="2">
    <source>
        <dbReference type="PROSITE" id="PS50181"/>
    </source>
</evidence>
<dbReference type="InterPro" id="IPR001810">
    <property type="entry name" value="F-box_dom"/>
</dbReference>
<name>A0A6A5U2N9_9PLEO</name>